<feature type="disulfide bond" evidence="7">
    <location>
        <begin position="228"/>
        <end position="289"/>
    </location>
</feature>
<name>A0A7M7NBJ0_STRPU</name>
<feature type="domain" description="SRCR" evidence="8">
    <location>
        <begin position="404"/>
        <end position="439"/>
    </location>
</feature>
<dbReference type="SMART" id="SM00202">
    <property type="entry name" value="SR"/>
    <property type="match status" value="4"/>
</dbReference>
<feature type="disulfide bond" evidence="7">
    <location>
        <begin position="156"/>
        <end position="166"/>
    </location>
</feature>
<dbReference type="FunFam" id="3.10.250.10:FF:000005">
    <property type="entry name" value="Neurotrypsin isoform A"/>
    <property type="match status" value="2"/>
</dbReference>
<evidence type="ECO:0000256" key="7">
    <source>
        <dbReference type="PROSITE-ProRule" id="PRU00196"/>
    </source>
</evidence>
<dbReference type="AlphaFoldDB" id="A0A7M7NBJ0"/>
<feature type="domain" description="SRCR" evidence="8">
    <location>
        <begin position="190"/>
        <end position="290"/>
    </location>
</feature>
<dbReference type="PROSITE" id="PS50287">
    <property type="entry name" value="SRCR_2"/>
    <property type="match status" value="5"/>
</dbReference>
<keyword evidence="5 7" id="KW-1015">Disulfide bond</keyword>
<dbReference type="Proteomes" id="UP000007110">
    <property type="component" value="Unassembled WGS sequence"/>
</dbReference>
<feature type="disulfide bond" evidence="7">
    <location>
        <begin position="259"/>
        <end position="269"/>
    </location>
</feature>
<feature type="disulfide bond" evidence="7">
    <location>
        <begin position="125"/>
        <end position="186"/>
    </location>
</feature>
<evidence type="ECO:0000256" key="3">
    <source>
        <dbReference type="ARBA" id="ARBA00022729"/>
    </source>
</evidence>
<evidence type="ECO:0000259" key="8">
    <source>
        <dbReference type="PROSITE" id="PS50287"/>
    </source>
</evidence>
<feature type="domain" description="SRCR" evidence="8">
    <location>
        <begin position="1"/>
        <end position="79"/>
    </location>
</feature>
<dbReference type="InterPro" id="IPR036772">
    <property type="entry name" value="SRCR-like_dom_sf"/>
</dbReference>
<dbReference type="OrthoDB" id="536948at2759"/>
<dbReference type="KEGG" id="spu:594121"/>
<keyword evidence="3" id="KW-0732">Signal</keyword>
<protein>
    <recommendedName>
        <fullName evidence="8">SRCR domain-containing protein</fullName>
    </recommendedName>
</protein>
<accession>A0A7M7NBJ0</accession>
<dbReference type="InParanoid" id="A0A7M7NBJ0"/>
<evidence type="ECO:0000256" key="6">
    <source>
        <dbReference type="ARBA" id="ARBA00023180"/>
    </source>
</evidence>
<feature type="domain" description="SRCR" evidence="8">
    <location>
        <begin position="332"/>
        <end position="394"/>
    </location>
</feature>
<evidence type="ECO:0000313" key="10">
    <source>
        <dbReference type="Proteomes" id="UP000007110"/>
    </source>
</evidence>
<dbReference type="GO" id="GO:0005576">
    <property type="term" value="C:extracellular region"/>
    <property type="evidence" value="ECO:0007669"/>
    <property type="project" value="UniProtKB-SubCell"/>
</dbReference>
<evidence type="ECO:0000256" key="1">
    <source>
        <dbReference type="ARBA" id="ARBA00004613"/>
    </source>
</evidence>
<organism evidence="9 10">
    <name type="scientific">Strongylocentrotus purpuratus</name>
    <name type="common">Purple sea urchin</name>
    <dbReference type="NCBI Taxonomy" id="7668"/>
    <lineage>
        <taxon>Eukaryota</taxon>
        <taxon>Metazoa</taxon>
        <taxon>Echinodermata</taxon>
        <taxon>Eleutherozoa</taxon>
        <taxon>Echinozoa</taxon>
        <taxon>Echinoidea</taxon>
        <taxon>Euechinoidea</taxon>
        <taxon>Echinacea</taxon>
        <taxon>Camarodonta</taxon>
        <taxon>Echinidea</taxon>
        <taxon>Strongylocentrotidae</taxon>
        <taxon>Strongylocentrotus</taxon>
    </lineage>
</organism>
<reference evidence="9" key="2">
    <citation type="submission" date="2021-01" db="UniProtKB">
        <authorList>
            <consortium name="EnsemblMetazoa"/>
        </authorList>
    </citation>
    <scope>IDENTIFICATION</scope>
</reference>
<keyword evidence="10" id="KW-1185">Reference proteome</keyword>
<dbReference type="PRINTS" id="PR00258">
    <property type="entry name" value="SPERACTRCPTR"/>
</dbReference>
<evidence type="ECO:0000256" key="2">
    <source>
        <dbReference type="ARBA" id="ARBA00022525"/>
    </source>
</evidence>
<keyword evidence="2" id="KW-0964">Secreted</keyword>
<evidence type="ECO:0000256" key="4">
    <source>
        <dbReference type="ARBA" id="ARBA00022737"/>
    </source>
</evidence>
<dbReference type="SUPFAM" id="SSF56487">
    <property type="entry name" value="SRCR-like"/>
    <property type="match status" value="5"/>
</dbReference>
<evidence type="ECO:0000256" key="5">
    <source>
        <dbReference type="ARBA" id="ARBA00023157"/>
    </source>
</evidence>
<feature type="disulfide bond" evidence="7">
    <location>
        <begin position="215"/>
        <end position="279"/>
    </location>
</feature>
<feature type="domain" description="SRCR" evidence="8">
    <location>
        <begin position="87"/>
        <end position="187"/>
    </location>
</feature>
<reference evidence="10" key="1">
    <citation type="submission" date="2015-02" db="EMBL/GenBank/DDBJ databases">
        <title>Genome sequencing for Strongylocentrotus purpuratus.</title>
        <authorList>
            <person name="Murali S."/>
            <person name="Liu Y."/>
            <person name="Vee V."/>
            <person name="English A."/>
            <person name="Wang M."/>
            <person name="Skinner E."/>
            <person name="Han Y."/>
            <person name="Muzny D.M."/>
            <person name="Worley K.C."/>
            <person name="Gibbs R.A."/>
        </authorList>
    </citation>
    <scope>NUCLEOTIDE SEQUENCE</scope>
</reference>
<dbReference type="EnsemblMetazoa" id="XM_030978414">
    <property type="protein sequence ID" value="XP_030834274"/>
    <property type="gene ID" value="LOC594121"/>
</dbReference>
<proteinExistence type="predicted"/>
<dbReference type="Gene3D" id="3.10.250.10">
    <property type="entry name" value="SRCR-like domain"/>
    <property type="match status" value="5"/>
</dbReference>
<dbReference type="PANTHER" id="PTHR45817">
    <property type="entry name" value="LYSYL OXIDASE-LIKE-RELATED"/>
    <property type="match status" value="1"/>
</dbReference>
<dbReference type="InterPro" id="IPR001190">
    <property type="entry name" value="SRCR"/>
</dbReference>
<keyword evidence="6" id="KW-0325">Glycoprotein</keyword>
<sequence>MRLIDGSSKAEGRVEVFYDGSWGTICDNGWDLRDARVVCRMLGFKGALDAPTSARFGQGSEDILLDLVGCDGTEGNLAESYPNSVGVRLVGGSNSSEGRVEIMYNGTWGTVCGDGWDLKDAKVVCRMLGFGDASAAPGSAKFGEGSDEILLSLVGCDGTENNLAECAHLGFGVHNCHHGEDAGVTCLLGVRLVGGANKYEGTVEILHEGSWGTVCDDLWDIDDAKVVCRQLGFDGALAALPTARFGQGSGEVLLEGVQCNGTEASLIDCNHKGIREHNCGHKEDAGVSCMRVAREDITGSYDPVTSDVTKLPTSYRMSATDVLMPAADATTARVVCRMLGFDGALDAQRSARFGPGSGDILYIDCFGSEDSLSDCLAWVDSSCEHHMDVGAVCYSGAHPEPFKVRLVGGSNDAEGTVEVLYDESWGTICHDGWDLRDARWFVECWGLVEPWTHRDLLGLVRALAAFF</sequence>
<comment type="subcellular location">
    <subcellularLocation>
        <location evidence="1">Secreted</location>
    </subcellularLocation>
</comment>
<dbReference type="GeneID" id="594121"/>
<evidence type="ECO:0000313" key="9">
    <source>
        <dbReference type="EnsemblMetazoa" id="XP_030834274"/>
    </source>
</evidence>
<dbReference type="FunFam" id="3.10.250.10:FF:000006">
    <property type="entry name" value="neurotrypsin isoform X2"/>
    <property type="match status" value="1"/>
</dbReference>
<feature type="disulfide bond" evidence="7">
    <location>
        <begin position="365"/>
        <end position="375"/>
    </location>
</feature>
<dbReference type="RefSeq" id="XP_030834274.1">
    <property type="nucleotide sequence ID" value="XM_030978414.1"/>
</dbReference>
<dbReference type="PROSITE" id="PS00420">
    <property type="entry name" value="SRCR_1"/>
    <property type="match status" value="3"/>
</dbReference>
<dbReference type="InterPro" id="IPR050912">
    <property type="entry name" value="LOX-like_protein"/>
</dbReference>
<feature type="disulfide bond" evidence="7">
    <location>
        <begin position="112"/>
        <end position="176"/>
    </location>
</feature>
<dbReference type="GO" id="GO:0016020">
    <property type="term" value="C:membrane"/>
    <property type="evidence" value="ECO:0007669"/>
    <property type="project" value="InterPro"/>
</dbReference>
<comment type="caution">
    <text evidence="7">Lacks conserved residue(s) required for the propagation of feature annotation.</text>
</comment>
<dbReference type="Pfam" id="PF00530">
    <property type="entry name" value="SRCR"/>
    <property type="match status" value="5"/>
</dbReference>
<dbReference type="PANTHER" id="PTHR45817:SF9">
    <property type="entry name" value="SRCR DOMAIN-CONTAINING PROTEIN"/>
    <property type="match status" value="1"/>
</dbReference>
<keyword evidence="4" id="KW-0677">Repeat</keyword>